<organism evidence="2 3">
    <name type="scientific">Romanomermis culicivorax</name>
    <name type="common">Nematode worm</name>
    <dbReference type="NCBI Taxonomy" id="13658"/>
    <lineage>
        <taxon>Eukaryota</taxon>
        <taxon>Metazoa</taxon>
        <taxon>Ecdysozoa</taxon>
        <taxon>Nematoda</taxon>
        <taxon>Enoplea</taxon>
        <taxon>Dorylaimia</taxon>
        <taxon>Mermithida</taxon>
        <taxon>Mermithoidea</taxon>
        <taxon>Mermithidae</taxon>
        <taxon>Romanomermis</taxon>
    </lineage>
</organism>
<proteinExistence type="predicted"/>
<name>A0A915KM76_ROMCU</name>
<feature type="transmembrane region" description="Helical" evidence="1">
    <location>
        <begin position="23"/>
        <end position="47"/>
    </location>
</feature>
<feature type="transmembrane region" description="Helical" evidence="1">
    <location>
        <begin position="59"/>
        <end position="84"/>
    </location>
</feature>
<feature type="transmembrane region" description="Helical" evidence="1">
    <location>
        <begin position="96"/>
        <end position="113"/>
    </location>
</feature>
<dbReference type="Proteomes" id="UP000887565">
    <property type="component" value="Unplaced"/>
</dbReference>
<evidence type="ECO:0000313" key="3">
    <source>
        <dbReference type="WBParaSite" id="nRc.2.0.1.t38896-RA"/>
    </source>
</evidence>
<evidence type="ECO:0000313" key="2">
    <source>
        <dbReference type="Proteomes" id="UP000887565"/>
    </source>
</evidence>
<evidence type="ECO:0000256" key="1">
    <source>
        <dbReference type="SAM" id="Phobius"/>
    </source>
</evidence>
<dbReference type="SUPFAM" id="SSF81321">
    <property type="entry name" value="Family A G protein-coupled receptor-like"/>
    <property type="match status" value="1"/>
</dbReference>
<reference evidence="3" key="1">
    <citation type="submission" date="2022-11" db="UniProtKB">
        <authorList>
            <consortium name="WormBaseParasite"/>
        </authorList>
    </citation>
    <scope>IDENTIFICATION</scope>
</reference>
<keyword evidence="1" id="KW-0812">Transmembrane</keyword>
<dbReference type="WBParaSite" id="nRc.2.0.1.t38896-RA">
    <property type="protein sequence ID" value="nRc.2.0.1.t38896-RA"/>
    <property type="gene ID" value="nRc.2.0.1.g38896"/>
</dbReference>
<accession>A0A915KM76</accession>
<keyword evidence="2" id="KW-1185">Reference proteome</keyword>
<sequence length="156" mass="18149">MVANKTSNFSAFKLMVDELEISFFMFLGLMFNFAAILLNFSVIWAILSLKYCRRRQFYILVLCLCSTDFLGRFFYAIFLIQGALCLNLGLAFCRTATWRCFCLLSFSYIYGFLHSCMVQNVKIEENDRRRGLGVPRGDHFGRLDSAYKRKNGDWEG</sequence>
<dbReference type="AlphaFoldDB" id="A0A915KM76"/>
<keyword evidence="1" id="KW-0472">Membrane</keyword>
<keyword evidence="1" id="KW-1133">Transmembrane helix</keyword>
<protein>
    <submittedName>
        <fullName evidence="3">G-protein coupled receptors family 1 profile domain-containing protein</fullName>
    </submittedName>
</protein>